<evidence type="ECO:0000256" key="3">
    <source>
        <dbReference type="ARBA" id="ARBA00022692"/>
    </source>
</evidence>
<reference evidence="9 10" key="1">
    <citation type="submission" date="2015-09" db="EMBL/GenBank/DDBJ databases">
        <title>Draft genome of the scarab beetle Oryctes borbonicus.</title>
        <authorList>
            <person name="Meyer J.M."/>
            <person name="Markov G.V."/>
            <person name="Baskaran P."/>
            <person name="Herrmann M."/>
            <person name="Sommer R.J."/>
            <person name="Roedelsperger C."/>
        </authorList>
    </citation>
    <scope>NUCLEOTIDE SEQUENCE [LARGE SCALE GENOMIC DNA]</scope>
    <source>
        <strain evidence="9">OB123</strain>
        <tissue evidence="9">Whole animal</tissue>
    </source>
</reference>
<feature type="transmembrane region" description="Helical" evidence="8">
    <location>
        <begin position="141"/>
        <end position="161"/>
    </location>
</feature>
<evidence type="ECO:0000256" key="2">
    <source>
        <dbReference type="ARBA" id="ARBA00022448"/>
    </source>
</evidence>
<dbReference type="SUPFAM" id="SSF103473">
    <property type="entry name" value="MFS general substrate transporter"/>
    <property type="match status" value="1"/>
</dbReference>
<evidence type="ECO:0000256" key="7">
    <source>
        <dbReference type="SAM" id="MobiDB-lite"/>
    </source>
</evidence>
<keyword evidence="6 8" id="KW-0472">Membrane</keyword>
<dbReference type="PANTHER" id="PTHR11662:SF79">
    <property type="entry name" value="NA[+]-DEPENDENT INORGANIC PHOSPHATE COTRANSPORTER, ISOFORM A"/>
    <property type="match status" value="1"/>
</dbReference>
<protein>
    <submittedName>
        <fullName evidence="9">Membrane transporter</fullName>
    </submittedName>
</protein>
<dbReference type="InterPro" id="IPR050382">
    <property type="entry name" value="MFS_Na/Anion_cotransporter"/>
</dbReference>
<dbReference type="GO" id="GO:0006820">
    <property type="term" value="P:monoatomic anion transport"/>
    <property type="evidence" value="ECO:0007669"/>
    <property type="project" value="TreeGrafter"/>
</dbReference>
<evidence type="ECO:0000256" key="1">
    <source>
        <dbReference type="ARBA" id="ARBA00004141"/>
    </source>
</evidence>
<dbReference type="InterPro" id="IPR036259">
    <property type="entry name" value="MFS_trans_sf"/>
</dbReference>
<organism evidence="9 10">
    <name type="scientific">Oryctes borbonicus</name>
    <dbReference type="NCBI Taxonomy" id="1629725"/>
    <lineage>
        <taxon>Eukaryota</taxon>
        <taxon>Metazoa</taxon>
        <taxon>Ecdysozoa</taxon>
        <taxon>Arthropoda</taxon>
        <taxon>Hexapoda</taxon>
        <taxon>Insecta</taxon>
        <taxon>Pterygota</taxon>
        <taxon>Neoptera</taxon>
        <taxon>Endopterygota</taxon>
        <taxon>Coleoptera</taxon>
        <taxon>Polyphaga</taxon>
        <taxon>Scarabaeiformia</taxon>
        <taxon>Scarabaeidae</taxon>
        <taxon>Dynastinae</taxon>
        <taxon>Oryctes</taxon>
    </lineage>
</organism>
<comment type="subcellular location">
    <subcellularLocation>
        <location evidence="1">Membrane</location>
        <topology evidence="1">Multi-pass membrane protein</topology>
    </subcellularLocation>
</comment>
<gene>
    <name evidence="9" type="ORF">AMK59_1724</name>
</gene>
<dbReference type="OrthoDB" id="2985014at2759"/>
<keyword evidence="10" id="KW-1185">Reference proteome</keyword>
<dbReference type="EMBL" id="LJIG01001307">
    <property type="protein sequence ID" value="KRT85633.1"/>
    <property type="molecule type" value="Genomic_DNA"/>
</dbReference>
<accession>A0A0T6BEG3</accession>
<keyword evidence="4" id="KW-0769">Symport</keyword>
<dbReference type="GO" id="GO:0016020">
    <property type="term" value="C:membrane"/>
    <property type="evidence" value="ECO:0007669"/>
    <property type="project" value="UniProtKB-SubCell"/>
</dbReference>
<dbReference type="GO" id="GO:0015293">
    <property type="term" value="F:symporter activity"/>
    <property type="evidence" value="ECO:0007669"/>
    <property type="project" value="UniProtKB-KW"/>
</dbReference>
<feature type="region of interest" description="Disordered" evidence="7">
    <location>
        <begin position="238"/>
        <end position="277"/>
    </location>
</feature>
<feature type="compositionally biased region" description="Basic and acidic residues" evidence="7">
    <location>
        <begin position="250"/>
        <end position="260"/>
    </location>
</feature>
<dbReference type="Proteomes" id="UP000051574">
    <property type="component" value="Unassembled WGS sequence"/>
</dbReference>
<sequence length="277" mass="30700">EHPRISDAEREFIVSKLDRTAKTKEQPDVPWRRIITSVPIWMNVLAQWGGIWGFFTIMTHAPQYFKIVHGWDIKATGLLSGMPHILRFGFSLLFSQLGDYLLESNRMSRTNVRKLAVTHCCTIQGLLMLGLAYSGCNYTTAIIFLSAAVAVNGAVSTGPLASLVDISPNYASIGLGMCNTIVALVGVLTPTVVSYITYGNQTDVGQWQKVFWLATVMLTMSGIVYCIFSKSEVQSWNSPKEEHVAEEEELKSLKSNDTKTDNGCIEDGLQPPEKEKC</sequence>
<proteinExistence type="predicted"/>
<keyword evidence="3 8" id="KW-0812">Transmembrane</keyword>
<keyword evidence="5 8" id="KW-1133">Transmembrane helix</keyword>
<dbReference type="PANTHER" id="PTHR11662">
    <property type="entry name" value="SOLUTE CARRIER FAMILY 17"/>
    <property type="match status" value="1"/>
</dbReference>
<dbReference type="AlphaFoldDB" id="A0A0T6BEG3"/>
<feature type="transmembrane region" description="Helical" evidence="8">
    <location>
        <begin position="210"/>
        <end position="228"/>
    </location>
</feature>
<dbReference type="FunFam" id="1.20.1250.20:FF:000003">
    <property type="entry name" value="Solute carrier family 17 member 3"/>
    <property type="match status" value="1"/>
</dbReference>
<comment type="caution">
    <text evidence="9">The sequence shown here is derived from an EMBL/GenBank/DDBJ whole genome shotgun (WGS) entry which is preliminary data.</text>
</comment>
<dbReference type="Gene3D" id="1.20.1250.20">
    <property type="entry name" value="MFS general substrate transporter like domains"/>
    <property type="match status" value="1"/>
</dbReference>
<evidence type="ECO:0000313" key="10">
    <source>
        <dbReference type="Proteomes" id="UP000051574"/>
    </source>
</evidence>
<evidence type="ECO:0000313" key="9">
    <source>
        <dbReference type="EMBL" id="KRT85633.1"/>
    </source>
</evidence>
<evidence type="ECO:0000256" key="6">
    <source>
        <dbReference type="ARBA" id="ARBA00023136"/>
    </source>
</evidence>
<feature type="transmembrane region" description="Helical" evidence="8">
    <location>
        <begin position="114"/>
        <end position="135"/>
    </location>
</feature>
<feature type="non-terminal residue" evidence="9">
    <location>
        <position position="1"/>
    </location>
</feature>
<evidence type="ECO:0000256" key="5">
    <source>
        <dbReference type="ARBA" id="ARBA00022989"/>
    </source>
</evidence>
<keyword evidence="2" id="KW-0813">Transport</keyword>
<evidence type="ECO:0000256" key="4">
    <source>
        <dbReference type="ARBA" id="ARBA00022847"/>
    </source>
</evidence>
<name>A0A0T6BEG3_9SCAR</name>
<feature type="transmembrane region" description="Helical" evidence="8">
    <location>
        <begin position="173"/>
        <end position="198"/>
    </location>
</feature>
<evidence type="ECO:0000256" key="8">
    <source>
        <dbReference type="SAM" id="Phobius"/>
    </source>
</evidence>